<dbReference type="Proteomes" id="UP000252086">
    <property type="component" value="Unassembled WGS sequence"/>
</dbReference>
<proteinExistence type="predicted"/>
<evidence type="ECO:0000313" key="1">
    <source>
        <dbReference type="EMBL" id="RBO82612.1"/>
    </source>
</evidence>
<gene>
    <name evidence="1" type="ORF">DFP76_10577</name>
</gene>
<comment type="caution">
    <text evidence="1">The sequence shown here is derived from an EMBL/GenBank/DDBJ whole genome shotgun (WGS) entry which is preliminary data.</text>
</comment>
<name>A0A366CXQ1_9GAMM</name>
<evidence type="ECO:0000313" key="2">
    <source>
        <dbReference type="Proteomes" id="UP000252086"/>
    </source>
</evidence>
<protein>
    <submittedName>
        <fullName evidence="1">Uncharacterized protein</fullName>
    </submittedName>
</protein>
<reference evidence="1 2" key="1">
    <citation type="submission" date="2018-06" db="EMBL/GenBank/DDBJ databases">
        <title>Genomic Encyclopedia of Type Strains, Phase III (KMG-III): the genomes of soil and plant-associated and newly described type strains.</title>
        <authorList>
            <person name="Whitman W."/>
        </authorList>
    </citation>
    <scope>NUCLEOTIDE SEQUENCE [LARGE SCALE GENOMIC DNA]</scope>
    <source>
        <strain evidence="1 2">CECT 7732</strain>
    </source>
</reference>
<organism evidence="1 2">
    <name type="scientific">Marinomonas aquiplantarum</name>
    <dbReference type="NCBI Taxonomy" id="491951"/>
    <lineage>
        <taxon>Bacteria</taxon>
        <taxon>Pseudomonadati</taxon>
        <taxon>Pseudomonadota</taxon>
        <taxon>Gammaproteobacteria</taxon>
        <taxon>Oceanospirillales</taxon>
        <taxon>Oceanospirillaceae</taxon>
        <taxon>Marinomonas</taxon>
    </lineage>
</organism>
<keyword evidence="2" id="KW-1185">Reference proteome</keyword>
<sequence length="81" mass="9022">MEILFFIVVVILVVSFMGNSNKSKGSKQSNVSIKKTPCTYCGMTGKVEEVYTERDNHLSGARMVEKRRTVTCPNCLGKGHH</sequence>
<accession>A0A366CXQ1</accession>
<dbReference type="AlphaFoldDB" id="A0A366CXQ1"/>
<dbReference type="EMBL" id="QNRF01000005">
    <property type="protein sequence ID" value="RBO82612.1"/>
    <property type="molecule type" value="Genomic_DNA"/>
</dbReference>